<sequence length="285" mass="32764">MFTHRSYSFHLHSIVISLHLLFKLPCHHARDFKSYYTNCSKNFSCGERVREIGYPFWGGERPEYCGLPGLKLGCRDDKHPELDTGLGYKFEVVDINQMSHGIYMRREKLGVDSCPSKIFNTTFNNSIFEYRSQTEDLHMFYDCSNDTKIEPENQSSRDSLTCTSSDLGPRNVVYFGNDSFPVYHFDALKSCNSRLIVQVNKSVLEDFNKNVTKKVEELLNPSFVVYYKINDVACDACKSWGGLCWSGIGIKEFTCLCHDGAYDQPCPKPGAFIIFFYYTSFFSSM</sequence>
<evidence type="ECO:0000313" key="11">
    <source>
        <dbReference type="Proteomes" id="UP001237642"/>
    </source>
</evidence>
<evidence type="ECO:0000256" key="1">
    <source>
        <dbReference type="ARBA" id="ARBA00004167"/>
    </source>
</evidence>
<keyword evidence="4" id="KW-0325">Glycoprotein</keyword>
<dbReference type="EMBL" id="JAUIZM010000004">
    <property type="protein sequence ID" value="KAK1387957.1"/>
    <property type="molecule type" value="Genomic_DNA"/>
</dbReference>
<feature type="domain" description="Wall-associated receptor kinase galacturonan-binding" evidence="8">
    <location>
        <begin position="39"/>
        <end position="103"/>
    </location>
</feature>
<evidence type="ECO:0000256" key="4">
    <source>
        <dbReference type="ARBA" id="ARBA00023180"/>
    </source>
</evidence>
<keyword evidence="11" id="KW-1185">Reference proteome</keyword>
<dbReference type="GO" id="GO:0016020">
    <property type="term" value="C:membrane"/>
    <property type="evidence" value="ECO:0007669"/>
    <property type="project" value="UniProtKB-SubCell"/>
</dbReference>
<evidence type="ECO:0000256" key="7">
    <source>
        <dbReference type="SAM" id="SignalP"/>
    </source>
</evidence>
<evidence type="ECO:0000256" key="5">
    <source>
        <dbReference type="ARBA" id="ARBA00047899"/>
    </source>
</evidence>
<keyword evidence="3 7" id="KW-0732">Signal</keyword>
<organism evidence="10 11">
    <name type="scientific">Heracleum sosnowskyi</name>
    <dbReference type="NCBI Taxonomy" id="360622"/>
    <lineage>
        <taxon>Eukaryota</taxon>
        <taxon>Viridiplantae</taxon>
        <taxon>Streptophyta</taxon>
        <taxon>Embryophyta</taxon>
        <taxon>Tracheophyta</taxon>
        <taxon>Spermatophyta</taxon>
        <taxon>Magnoliopsida</taxon>
        <taxon>eudicotyledons</taxon>
        <taxon>Gunneridae</taxon>
        <taxon>Pentapetalae</taxon>
        <taxon>asterids</taxon>
        <taxon>campanulids</taxon>
        <taxon>Apiales</taxon>
        <taxon>Apiaceae</taxon>
        <taxon>Apioideae</taxon>
        <taxon>apioid superclade</taxon>
        <taxon>Tordylieae</taxon>
        <taxon>Tordyliinae</taxon>
        <taxon>Heracleum</taxon>
    </lineage>
</organism>
<dbReference type="Proteomes" id="UP001237642">
    <property type="component" value="Unassembled WGS sequence"/>
</dbReference>
<dbReference type="AlphaFoldDB" id="A0AAD8IP74"/>
<dbReference type="PANTHER" id="PTHR33138:SF75">
    <property type="entry name" value="WALL-ASSOCIATED RECEPTOR KINASE GALACTURONAN-BINDING DOMAIN-CONTAINING PROTEIN"/>
    <property type="match status" value="1"/>
</dbReference>
<dbReference type="GO" id="GO:0030247">
    <property type="term" value="F:polysaccharide binding"/>
    <property type="evidence" value="ECO:0007669"/>
    <property type="project" value="InterPro"/>
</dbReference>
<comment type="caution">
    <text evidence="10">The sequence shown here is derived from an EMBL/GenBank/DDBJ whole genome shotgun (WGS) entry which is preliminary data.</text>
</comment>
<gene>
    <name evidence="10" type="ORF">POM88_016135</name>
</gene>
<dbReference type="EC" id="2.7.11.1" evidence="2"/>
<name>A0AAD8IP74_9APIA</name>
<evidence type="ECO:0000256" key="2">
    <source>
        <dbReference type="ARBA" id="ARBA00012513"/>
    </source>
</evidence>
<dbReference type="Pfam" id="PF14380">
    <property type="entry name" value="WAK_assoc"/>
    <property type="match status" value="1"/>
</dbReference>
<evidence type="ECO:0000256" key="6">
    <source>
        <dbReference type="ARBA" id="ARBA00048679"/>
    </source>
</evidence>
<comment type="subcellular location">
    <subcellularLocation>
        <location evidence="1">Membrane</location>
        <topology evidence="1">Single-pass membrane protein</topology>
    </subcellularLocation>
</comment>
<dbReference type="Pfam" id="PF13947">
    <property type="entry name" value="GUB_WAK_bind"/>
    <property type="match status" value="1"/>
</dbReference>
<dbReference type="InterPro" id="IPR025287">
    <property type="entry name" value="WAK_GUB"/>
</dbReference>
<feature type="signal peptide" evidence="7">
    <location>
        <begin position="1"/>
        <end position="29"/>
    </location>
</feature>
<evidence type="ECO:0000313" key="10">
    <source>
        <dbReference type="EMBL" id="KAK1387957.1"/>
    </source>
</evidence>
<dbReference type="InterPro" id="IPR032872">
    <property type="entry name" value="WAK_assoc_C"/>
</dbReference>
<comment type="catalytic activity">
    <reaction evidence="5">
        <text>L-threonyl-[protein] + ATP = O-phospho-L-threonyl-[protein] + ADP + H(+)</text>
        <dbReference type="Rhea" id="RHEA:46608"/>
        <dbReference type="Rhea" id="RHEA-COMP:11060"/>
        <dbReference type="Rhea" id="RHEA-COMP:11605"/>
        <dbReference type="ChEBI" id="CHEBI:15378"/>
        <dbReference type="ChEBI" id="CHEBI:30013"/>
        <dbReference type="ChEBI" id="CHEBI:30616"/>
        <dbReference type="ChEBI" id="CHEBI:61977"/>
        <dbReference type="ChEBI" id="CHEBI:456216"/>
        <dbReference type="EC" id="2.7.11.1"/>
    </reaction>
</comment>
<proteinExistence type="predicted"/>
<evidence type="ECO:0000259" key="9">
    <source>
        <dbReference type="Pfam" id="PF14380"/>
    </source>
</evidence>
<protein>
    <recommendedName>
        <fullName evidence="2">non-specific serine/threonine protein kinase</fullName>
        <ecNumber evidence="2">2.7.11.1</ecNumber>
    </recommendedName>
</protein>
<reference evidence="10" key="1">
    <citation type="submission" date="2023-02" db="EMBL/GenBank/DDBJ databases">
        <title>Genome of toxic invasive species Heracleum sosnowskyi carries increased number of genes despite the absence of recent whole-genome duplications.</title>
        <authorList>
            <person name="Schelkunov M."/>
            <person name="Shtratnikova V."/>
            <person name="Makarenko M."/>
            <person name="Klepikova A."/>
            <person name="Omelchenko D."/>
            <person name="Novikova G."/>
            <person name="Obukhova E."/>
            <person name="Bogdanov V."/>
            <person name="Penin A."/>
            <person name="Logacheva M."/>
        </authorList>
    </citation>
    <scope>NUCLEOTIDE SEQUENCE</scope>
    <source>
        <strain evidence="10">Hsosn_3</strain>
        <tissue evidence="10">Leaf</tissue>
    </source>
</reference>
<evidence type="ECO:0000259" key="8">
    <source>
        <dbReference type="Pfam" id="PF13947"/>
    </source>
</evidence>
<dbReference type="GO" id="GO:0004674">
    <property type="term" value="F:protein serine/threonine kinase activity"/>
    <property type="evidence" value="ECO:0007669"/>
    <property type="project" value="UniProtKB-EC"/>
</dbReference>
<evidence type="ECO:0000256" key="3">
    <source>
        <dbReference type="ARBA" id="ARBA00022729"/>
    </source>
</evidence>
<feature type="chain" id="PRO_5042272671" description="non-specific serine/threonine protein kinase" evidence="7">
    <location>
        <begin position="30"/>
        <end position="285"/>
    </location>
</feature>
<dbReference type="PANTHER" id="PTHR33138">
    <property type="entry name" value="OS01G0690200 PROTEIN"/>
    <property type="match status" value="1"/>
</dbReference>
<feature type="domain" description="Wall-associated receptor kinase C-terminal" evidence="9">
    <location>
        <begin position="178"/>
        <end position="260"/>
    </location>
</feature>
<reference evidence="10" key="2">
    <citation type="submission" date="2023-05" db="EMBL/GenBank/DDBJ databases">
        <authorList>
            <person name="Schelkunov M.I."/>
        </authorList>
    </citation>
    <scope>NUCLEOTIDE SEQUENCE</scope>
    <source>
        <strain evidence="10">Hsosn_3</strain>
        <tissue evidence="10">Leaf</tissue>
    </source>
</reference>
<comment type="catalytic activity">
    <reaction evidence="6">
        <text>L-seryl-[protein] + ATP = O-phospho-L-seryl-[protein] + ADP + H(+)</text>
        <dbReference type="Rhea" id="RHEA:17989"/>
        <dbReference type="Rhea" id="RHEA-COMP:9863"/>
        <dbReference type="Rhea" id="RHEA-COMP:11604"/>
        <dbReference type="ChEBI" id="CHEBI:15378"/>
        <dbReference type="ChEBI" id="CHEBI:29999"/>
        <dbReference type="ChEBI" id="CHEBI:30616"/>
        <dbReference type="ChEBI" id="CHEBI:83421"/>
        <dbReference type="ChEBI" id="CHEBI:456216"/>
        <dbReference type="EC" id="2.7.11.1"/>
    </reaction>
</comment>
<accession>A0AAD8IP74</accession>